<accession>A0A9E7QZA1</accession>
<dbReference type="InterPro" id="IPR001107">
    <property type="entry name" value="Band_7"/>
</dbReference>
<evidence type="ECO:0000256" key="2">
    <source>
        <dbReference type="SAM" id="MobiDB-lite"/>
    </source>
</evidence>
<evidence type="ECO:0000259" key="3">
    <source>
        <dbReference type="SMART" id="SM00244"/>
    </source>
</evidence>
<dbReference type="InterPro" id="IPR036013">
    <property type="entry name" value="Band_7/SPFH_dom_sf"/>
</dbReference>
<feature type="region of interest" description="Disordered" evidence="2">
    <location>
        <begin position="299"/>
        <end position="341"/>
    </location>
</feature>
<dbReference type="PANTHER" id="PTHR23222">
    <property type="entry name" value="PROHIBITIN"/>
    <property type="match status" value="1"/>
</dbReference>
<evidence type="ECO:0000313" key="5">
    <source>
        <dbReference type="Proteomes" id="UP001057580"/>
    </source>
</evidence>
<feature type="coiled-coil region" evidence="1">
    <location>
        <begin position="217"/>
        <end position="251"/>
    </location>
</feature>
<gene>
    <name evidence="4" type="ORF">N0B31_11520</name>
</gene>
<organism evidence="4 5">
    <name type="scientific">Salinirubellus salinus</name>
    <dbReference type="NCBI Taxonomy" id="1364945"/>
    <lineage>
        <taxon>Archaea</taxon>
        <taxon>Methanobacteriati</taxon>
        <taxon>Methanobacteriota</taxon>
        <taxon>Stenosarchaea group</taxon>
        <taxon>Halobacteria</taxon>
        <taxon>Halobacteriales</taxon>
        <taxon>Natronomonadaceae</taxon>
        <taxon>Salinirubellus</taxon>
    </lineage>
</organism>
<dbReference type="KEGG" id="ssai:N0B31_11520"/>
<keyword evidence="5" id="KW-1185">Reference proteome</keyword>
<keyword evidence="1" id="KW-0175">Coiled coil</keyword>
<dbReference type="InterPro" id="IPR000163">
    <property type="entry name" value="Prohibitin"/>
</dbReference>
<proteinExistence type="predicted"/>
<dbReference type="AlphaFoldDB" id="A0A9E7QZA1"/>
<feature type="compositionally biased region" description="Low complexity" evidence="2">
    <location>
        <begin position="326"/>
        <end position="341"/>
    </location>
</feature>
<dbReference type="Proteomes" id="UP001057580">
    <property type="component" value="Chromosome"/>
</dbReference>
<dbReference type="SUPFAM" id="SSF117892">
    <property type="entry name" value="Band 7/SPFH domain"/>
    <property type="match status" value="1"/>
</dbReference>
<dbReference type="Gene3D" id="3.30.479.30">
    <property type="entry name" value="Band 7 domain"/>
    <property type="match status" value="1"/>
</dbReference>
<dbReference type="GO" id="GO:0016020">
    <property type="term" value="C:membrane"/>
    <property type="evidence" value="ECO:0007669"/>
    <property type="project" value="InterPro"/>
</dbReference>
<name>A0A9E7QZA1_9EURY</name>
<protein>
    <submittedName>
        <fullName evidence="4">Prohibitin family protein</fullName>
    </submittedName>
</protein>
<dbReference type="GeneID" id="74943060"/>
<reference evidence="4" key="1">
    <citation type="submission" date="2022-09" db="EMBL/GenBank/DDBJ databases">
        <title>Diverse halophilic archaea isolated from saline environments.</title>
        <authorList>
            <person name="Cui H.-L."/>
        </authorList>
    </citation>
    <scope>NUCLEOTIDE SEQUENCE</scope>
    <source>
        <strain evidence="4">ZS-35-S2</strain>
    </source>
</reference>
<dbReference type="Pfam" id="PF01145">
    <property type="entry name" value="Band_7"/>
    <property type="match status" value="1"/>
</dbReference>
<dbReference type="EMBL" id="CP104003">
    <property type="protein sequence ID" value="UWM52781.1"/>
    <property type="molecule type" value="Genomic_DNA"/>
</dbReference>
<dbReference type="SMART" id="SM00244">
    <property type="entry name" value="PHB"/>
    <property type="match status" value="1"/>
</dbReference>
<dbReference type="RefSeq" id="WP_260591776.1">
    <property type="nucleotide sequence ID" value="NZ_CP104003.1"/>
</dbReference>
<dbReference type="CDD" id="cd03401">
    <property type="entry name" value="SPFH_prohibitin"/>
    <property type="match status" value="1"/>
</dbReference>
<sequence>MSDIPGPGPDSGSDSGPSLPDVNVGRFVRLAGIAVVGLLVLGVLAGGYHQVPEGHVGVQKSFGAVTGTEFQPGAHLIVPVKDSVQDVEIRPRTYTMANTQGEGDKPGRADAVVVQSVNGTTVDIDLTVRYRVQANDTSTFVTQWRTVGQAEERLIRPSVRSQLRDEAAGIQTSEIYTSSGRERLATAAQQKLESVFDDEALVLEEVQVREVDLPESYDRALNEKEIAKQEVQQKEFEIQQARKDKERQEVQAEADARVIEIRGQALRENPIVLRQQYIEAIDASDKVILATDDEGTPIILQTGSSTNGGGTNESDVGAGFDTSVDATAGTTPTPTPTASGS</sequence>
<feature type="domain" description="Band 7" evidence="3">
    <location>
        <begin position="46"/>
        <end position="225"/>
    </location>
</feature>
<evidence type="ECO:0000256" key="1">
    <source>
        <dbReference type="SAM" id="Coils"/>
    </source>
</evidence>
<dbReference type="PANTHER" id="PTHR23222:SF0">
    <property type="entry name" value="PROHIBITIN 1"/>
    <property type="match status" value="1"/>
</dbReference>
<evidence type="ECO:0000313" key="4">
    <source>
        <dbReference type="EMBL" id="UWM52781.1"/>
    </source>
</evidence>